<evidence type="ECO:0000313" key="3">
    <source>
        <dbReference type="Proteomes" id="UP000032545"/>
    </source>
</evidence>
<evidence type="ECO:0000256" key="1">
    <source>
        <dbReference type="SAM" id="MobiDB-lite"/>
    </source>
</evidence>
<evidence type="ECO:0000313" key="2">
    <source>
        <dbReference type="EMBL" id="KJE22761.1"/>
    </source>
</evidence>
<keyword evidence="3" id="KW-1185">Reference proteome</keyword>
<dbReference type="Gene3D" id="3.30.530.20">
    <property type="match status" value="1"/>
</dbReference>
<sequence length="178" mass="19947">MSLLSVHVRAEIDIAATPAEVWQVITDGDSYPQWHPLVLHASGRLAVGARQREVVRTATGRQMTFRPVLTTVTPERELTRRGRLLAPGVFTGEHSYLIEPLDSTRVRVTQSERLTGVLVPLLRRRLATETQHQFRVALEGLARQINTRRSAPPRPADQRLAGTSGRRRPHTNDSSSPR</sequence>
<dbReference type="RefSeq" id="WP_052681115.1">
    <property type="nucleotide sequence ID" value="NZ_JYFN01000020.1"/>
</dbReference>
<organism evidence="2 3">
    <name type="scientific">Frankia torreyi</name>
    <dbReference type="NCBI Taxonomy" id="1856"/>
    <lineage>
        <taxon>Bacteria</taxon>
        <taxon>Bacillati</taxon>
        <taxon>Actinomycetota</taxon>
        <taxon>Actinomycetes</taxon>
        <taxon>Frankiales</taxon>
        <taxon>Frankiaceae</taxon>
        <taxon>Frankia</taxon>
    </lineage>
</organism>
<dbReference type="CDD" id="cd07822">
    <property type="entry name" value="SRPBCC_4"/>
    <property type="match status" value="1"/>
</dbReference>
<comment type="caution">
    <text evidence="2">The sequence shown here is derived from an EMBL/GenBank/DDBJ whole genome shotgun (WGS) entry which is preliminary data.</text>
</comment>
<dbReference type="EMBL" id="JYFN01000020">
    <property type="protein sequence ID" value="KJE22761.1"/>
    <property type="molecule type" value="Genomic_DNA"/>
</dbReference>
<proteinExistence type="predicted"/>
<dbReference type="PANTHER" id="PTHR36166:SF1">
    <property type="entry name" value="SRPBCC DOMAIN-CONTAINING PROTEIN"/>
    <property type="match status" value="1"/>
</dbReference>
<dbReference type="InterPro" id="IPR019587">
    <property type="entry name" value="Polyketide_cyclase/dehydratase"/>
</dbReference>
<dbReference type="PATRIC" id="fig|1502723.3.peg.2082"/>
<reference evidence="3" key="1">
    <citation type="submission" date="2015-02" db="EMBL/GenBank/DDBJ databases">
        <title>Draft Genome of Frankia sp. CpI1-S.</title>
        <authorList>
            <person name="Oshone R.T."/>
            <person name="Ngom M."/>
            <person name="Ghodhbane-Gtari F."/>
            <person name="Gtari M."/>
            <person name="Morris K."/>
            <person name="Thomas K."/>
            <person name="Sen A."/>
            <person name="Tisa L.S."/>
        </authorList>
    </citation>
    <scope>NUCLEOTIDE SEQUENCE [LARGE SCALE GENOMIC DNA]</scope>
    <source>
        <strain evidence="3">CpI1-S</strain>
    </source>
</reference>
<name>A0A0D8BF57_9ACTN</name>
<dbReference type="AlphaFoldDB" id="A0A0D8BF57"/>
<dbReference type="OrthoDB" id="191189at2"/>
<protein>
    <submittedName>
        <fullName evidence="2">Polyketide cyclase / dehydrase and lipid transport</fullName>
    </submittedName>
</protein>
<dbReference type="InterPro" id="IPR023393">
    <property type="entry name" value="START-like_dom_sf"/>
</dbReference>
<gene>
    <name evidence="2" type="ORF">FF36_02940</name>
</gene>
<dbReference type="Pfam" id="PF10604">
    <property type="entry name" value="Polyketide_cyc2"/>
    <property type="match status" value="1"/>
</dbReference>
<accession>A0A0D8BF57</accession>
<dbReference type="PANTHER" id="PTHR36166">
    <property type="entry name" value="CHROMOSOME 9, WHOLE GENOME SHOTGUN SEQUENCE"/>
    <property type="match status" value="1"/>
</dbReference>
<dbReference type="SUPFAM" id="SSF55961">
    <property type="entry name" value="Bet v1-like"/>
    <property type="match status" value="1"/>
</dbReference>
<dbReference type="Proteomes" id="UP000032545">
    <property type="component" value="Unassembled WGS sequence"/>
</dbReference>
<reference evidence="2 3" key="2">
    <citation type="journal article" date="2016" name="Genome Announc.">
        <title>Permanent Draft Genome Sequences for Two Variants of Frankia sp. Strain CpI1, the First Frankia Strain Isolated from Root Nodules of Comptonia peregrina.</title>
        <authorList>
            <person name="Oshone R."/>
            <person name="Hurst S.G.IV."/>
            <person name="Abebe-Akele F."/>
            <person name="Simpson S."/>
            <person name="Morris K."/>
            <person name="Thomas W.K."/>
            <person name="Tisa L.S."/>
        </authorList>
    </citation>
    <scope>NUCLEOTIDE SEQUENCE [LARGE SCALE GENOMIC DNA]</scope>
    <source>
        <strain evidence="3">CpI1-S</strain>
    </source>
</reference>
<feature type="region of interest" description="Disordered" evidence="1">
    <location>
        <begin position="145"/>
        <end position="178"/>
    </location>
</feature>